<protein>
    <submittedName>
        <fullName evidence="2">Uncharacterized protein</fullName>
    </submittedName>
</protein>
<evidence type="ECO:0000256" key="1">
    <source>
        <dbReference type="SAM" id="Phobius"/>
    </source>
</evidence>
<reference evidence="2 3" key="1">
    <citation type="submission" date="2021-05" db="EMBL/GenBank/DDBJ databases">
        <title>Draft genomes of marine bacteria isolated from model chitin particles.</title>
        <authorList>
            <person name="Datta M.S."/>
            <person name="Schwartzman J.A."/>
            <person name="Cordero O."/>
        </authorList>
    </citation>
    <scope>NUCLEOTIDE SEQUENCE [LARGE SCALE GENOMIC DNA]</scope>
    <source>
        <strain evidence="2 3">4E07</strain>
    </source>
</reference>
<evidence type="ECO:0000313" key="2">
    <source>
        <dbReference type="EMBL" id="MBT3143541.1"/>
    </source>
</evidence>
<name>A0ABS5WWM2_9RHOB</name>
<dbReference type="RefSeq" id="WP_147232866.1">
    <property type="nucleotide sequence ID" value="NZ_JAHHDY010000026.1"/>
</dbReference>
<proteinExistence type="predicted"/>
<comment type="caution">
    <text evidence="2">The sequence shown here is derived from an EMBL/GenBank/DDBJ whole genome shotgun (WGS) entry which is preliminary data.</text>
</comment>
<accession>A0ABS5WWM2</accession>
<gene>
    <name evidence="2" type="ORF">KL867_21015</name>
</gene>
<keyword evidence="1" id="KW-1133">Transmembrane helix</keyword>
<feature type="transmembrane region" description="Helical" evidence="1">
    <location>
        <begin position="34"/>
        <end position="56"/>
    </location>
</feature>
<dbReference type="EMBL" id="JAHHDY010000026">
    <property type="protein sequence ID" value="MBT3143541.1"/>
    <property type="molecule type" value="Genomic_DNA"/>
</dbReference>
<organism evidence="2 3">
    <name type="scientific">Falsiruegeria litorea</name>
    <dbReference type="NCBI Taxonomy" id="1280831"/>
    <lineage>
        <taxon>Bacteria</taxon>
        <taxon>Pseudomonadati</taxon>
        <taxon>Pseudomonadota</taxon>
        <taxon>Alphaproteobacteria</taxon>
        <taxon>Rhodobacterales</taxon>
        <taxon>Roseobacteraceae</taxon>
        <taxon>Falsiruegeria</taxon>
    </lineage>
</organism>
<keyword evidence="1" id="KW-0472">Membrane</keyword>
<sequence>MSKVNRTPQVASPKYHGVAPWKISQAGYTDRTGMFGMLVVAIVAALLVGTLSFLIFMSGGTLTHALHSGGVMDAITVLPPMA</sequence>
<keyword evidence="1" id="KW-0812">Transmembrane</keyword>
<keyword evidence="3" id="KW-1185">Reference proteome</keyword>
<dbReference type="Proteomes" id="UP000763802">
    <property type="component" value="Unassembled WGS sequence"/>
</dbReference>
<evidence type="ECO:0000313" key="3">
    <source>
        <dbReference type="Proteomes" id="UP000763802"/>
    </source>
</evidence>